<feature type="region of interest" description="Disordered" evidence="1">
    <location>
        <begin position="63"/>
        <end position="89"/>
    </location>
</feature>
<reference evidence="2" key="1">
    <citation type="submission" date="2023-02" db="EMBL/GenBank/DDBJ databases">
        <title>A novel hydrolase synthesized by Rhodococcus erythropolis HQ is responsible for the detoxification of Zearalenone.</title>
        <authorList>
            <person name="Hu J."/>
            <person name="Xu J."/>
        </authorList>
    </citation>
    <scope>NUCLEOTIDE SEQUENCE</scope>
    <source>
        <strain evidence="2">HQ</strain>
    </source>
</reference>
<gene>
    <name evidence="2" type="ORF">PXH69_24790</name>
</gene>
<accession>A0AAW6LNP4</accession>
<proteinExistence type="predicted"/>
<dbReference type="EMBL" id="JARDXE010000017">
    <property type="protein sequence ID" value="MDE8648189.1"/>
    <property type="molecule type" value="Genomic_DNA"/>
</dbReference>
<comment type="caution">
    <text evidence="2">The sequence shown here is derived from an EMBL/GenBank/DDBJ whole genome shotgun (WGS) entry which is preliminary data.</text>
</comment>
<name>A0AAW6LNP4_RHOSG</name>
<sequence length="89" mass="10134">MKLWYVRCIYPDGTVAVTNPAWVIDHNFACKKDAKVYLRYRNAGADHFTALCAVVKEQVRRKSEKAQAKPKPFPAMLYESTPPAGYANR</sequence>
<organism evidence="2 3">
    <name type="scientific">Rhodococcus qingshengii</name>
    <dbReference type="NCBI Taxonomy" id="334542"/>
    <lineage>
        <taxon>Bacteria</taxon>
        <taxon>Bacillati</taxon>
        <taxon>Actinomycetota</taxon>
        <taxon>Actinomycetes</taxon>
        <taxon>Mycobacteriales</taxon>
        <taxon>Nocardiaceae</taxon>
        <taxon>Rhodococcus</taxon>
        <taxon>Rhodococcus erythropolis group</taxon>
    </lineage>
</organism>
<evidence type="ECO:0000313" key="2">
    <source>
        <dbReference type="EMBL" id="MDE8648189.1"/>
    </source>
</evidence>
<dbReference type="Proteomes" id="UP001217325">
    <property type="component" value="Unassembled WGS sequence"/>
</dbReference>
<evidence type="ECO:0000256" key="1">
    <source>
        <dbReference type="SAM" id="MobiDB-lite"/>
    </source>
</evidence>
<dbReference type="AlphaFoldDB" id="A0AAW6LNP4"/>
<dbReference type="RefSeq" id="WP_275232428.1">
    <property type="nucleotide sequence ID" value="NZ_JARDXE010000017.1"/>
</dbReference>
<protein>
    <submittedName>
        <fullName evidence="2">Uncharacterized protein</fullName>
    </submittedName>
</protein>
<evidence type="ECO:0000313" key="3">
    <source>
        <dbReference type="Proteomes" id="UP001217325"/>
    </source>
</evidence>